<evidence type="ECO:0000256" key="9">
    <source>
        <dbReference type="SAM" id="Phobius"/>
    </source>
</evidence>
<feature type="signal peptide" evidence="10">
    <location>
        <begin position="1"/>
        <end position="26"/>
    </location>
</feature>
<dbReference type="EMBL" id="OZ019900">
    <property type="protein sequence ID" value="CAK9234192.1"/>
    <property type="molecule type" value="Genomic_DNA"/>
</dbReference>
<feature type="transmembrane region" description="Helical" evidence="9">
    <location>
        <begin position="309"/>
        <end position="326"/>
    </location>
</feature>
<feature type="transmembrane region" description="Helical" evidence="9">
    <location>
        <begin position="193"/>
        <end position="213"/>
    </location>
</feature>
<comment type="subcellular location">
    <subcellularLocation>
        <location evidence="2">Endoplasmic reticulum membrane</location>
        <topology evidence="2">Multi-pass membrane protein</topology>
    </subcellularLocation>
</comment>
<evidence type="ECO:0008006" key="13">
    <source>
        <dbReference type="Google" id="ProtNLM"/>
    </source>
</evidence>
<gene>
    <name evidence="11" type="ORF">CSSPTR1EN2_LOCUS22094</name>
</gene>
<comment type="function">
    <text evidence="1">Subunit of the oligosaccharyl transferase (OST) complex that catalyzes the initial transfer of a defined glycan (Glc(3)Man(9)GlcNAc(2) in eukaryotes) from the lipid carrier dolichol-pyrophosphate to an asparagine residue within an Asn-X-Ser/Thr consensus motif in nascent polypeptide chains, the first step in protein N-glycosylation. N-glycosylation occurs cotranslationally and the complex associates with the Sec61 complex at the channel-forming translocon complex that mediates protein translocation across the endoplasmic reticulum (ER). All subunits are required for a maximal enzyme activity.</text>
</comment>
<evidence type="ECO:0000256" key="3">
    <source>
        <dbReference type="ARBA" id="ARBA00009561"/>
    </source>
</evidence>
<evidence type="ECO:0000256" key="5">
    <source>
        <dbReference type="ARBA" id="ARBA00022729"/>
    </source>
</evidence>
<keyword evidence="8 9" id="KW-0472">Membrane</keyword>
<dbReference type="Gene3D" id="3.40.30.10">
    <property type="entry name" value="Glutaredoxin"/>
    <property type="match status" value="1"/>
</dbReference>
<keyword evidence="7 9" id="KW-1133">Transmembrane helix</keyword>
<evidence type="ECO:0000256" key="6">
    <source>
        <dbReference type="ARBA" id="ARBA00022824"/>
    </source>
</evidence>
<evidence type="ECO:0000256" key="7">
    <source>
        <dbReference type="ARBA" id="ARBA00022989"/>
    </source>
</evidence>
<feature type="transmembrane region" description="Helical" evidence="9">
    <location>
        <begin position="278"/>
        <end position="297"/>
    </location>
</feature>
<organism evidence="11 12">
    <name type="scientific">Sphagnum troendelagicum</name>
    <dbReference type="NCBI Taxonomy" id="128251"/>
    <lineage>
        <taxon>Eukaryota</taxon>
        <taxon>Viridiplantae</taxon>
        <taxon>Streptophyta</taxon>
        <taxon>Embryophyta</taxon>
        <taxon>Bryophyta</taxon>
        <taxon>Sphagnophytina</taxon>
        <taxon>Sphagnopsida</taxon>
        <taxon>Sphagnales</taxon>
        <taxon>Sphagnaceae</taxon>
        <taxon>Sphagnum</taxon>
    </lineage>
</organism>
<feature type="chain" id="PRO_5045591019" description="Dolichyl-diphosphooligosaccharide--protein glycosyltransferase subunit 3B" evidence="10">
    <location>
        <begin position="27"/>
        <end position="346"/>
    </location>
</feature>
<evidence type="ECO:0000256" key="4">
    <source>
        <dbReference type="ARBA" id="ARBA00022692"/>
    </source>
</evidence>
<keyword evidence="4 9" id="KW-0812">Transmembrane</keyword>
<reference evidence="11" key="1">
    <citation type="submission" date="2024-02" db="EMBL/GenBank/DDBJ databases">
        <authorList>
            <consortium name="ELIXIR-Norway"/>
            <consortium name="Elixir Norway"/>
        </authorList>
    </citation>
    <scope>NUCLEOTIDE SEQUENCE</scope>
</reference>
<dbReference type="Proteomes" id="UP001497512">
    <property type="component" value="Chromosome 8"/>
</dbReference>
<name>A0ABP0V223_9BRYO</name>
<sequence length="346" mass="39331">MGGGGRVFAVFLLLGLCVISPPVVFADTNADRVAELLHRQSKSKDGVIHLDESSFRRFMSTSDPRPYSLVIFFDASQLRDNRELRLEEFRKEFGLASLAYIKHNKGSTNEAAASRVFFCDLEFKQSQQVFKLFGVTTLPHIRYIPPGNGNVDESEEMSQSEFPRSAEGMSMFVEAKTKQKSAAIERPPPISKWQMWFLVLAFLATTPFIIKKLIAPDSPMREPRLWCTIAILVYFFSVSGGMHNIIRRMPLFMQDRNQPGKLLFFYQGSGMQLGAEGFVVGFLYTVVGLLLGFITQFAARIKSRMVQQILMLVGIAISFLAVRKVVLLDNWKTGYWIHAFWPTRWT</sequence>
<dbReference type="InterPro" id="IPR021149">
    <property type="entry name" value="OligosaccharylTrfase_OST3/OST6"/>
</dbReference>
<dbReference type="PANTHER" id="PTHR12692">
    <property type="entry name" value="DOLICHYL-DIPHOSPHOOLIGOSACCHARIDE--PROTEIN GLYCOSYLTRANSFERASE-RELATED"/>
    <property type="match status" value="1"/>
</dbReference>
<evidence type="ECO:0000256" key="10">
    <source>
        <dbReference type="SAM" id="SignalP"/>
    </source>
</evidence>
<evidence type="ECO:0000256" key="1">
    <source>
        <dbReference type="ARBA" id="ARBA00002791"/>
    </source>
</evidence>
<evidence type="ECO:0000256" key="2">
    <source>
        <dbReference type="ARBA" id="ARBA00004477"/>
    </source>
</evidence>
<keyword evidence="5 10" id="KW-0732">Signal</keyword>
<protein>
    <recommendedName>
        <fullName evidence="13">Dolichyl-diphosphooligosaccharide--protein glycosyltransferase subunit 3B</fullName>
    </recommendedName>
</protein>
<keyword evidence="6" id="KW-0256">Endoplasmic reticulum</keyword>
<keyword evidence="12" id="KW-1185">Reference proteome</keyword>
<accession>A0ABP0V223</accession>
<proteinExistence type="inferred from homology"/>
<evidence type="ECO:0000313" key="12">
    <source>
        <dbReference type="Proteomes" id="UP001497512"/>
    </source>
</evidence>
<comment type="similarity">
    <text evidence="3">Belongs to the OST3/OST6 family.</text>
</comment>
<dbReference type="PANTHER" id="PTHR12692:SF0">
    <property type="entry name" value="GH11935P"/>
    <property type="match status" value="1"/>
</dbReference>
<dbReference type="Pfam" id="PF04756">
    <property type="entry name" value="OST3_OST6"/>
    <property type="match status" value="1"/>
</dbReference>
<feature type="transmembrane region" description="Helical" evidence="9">
    <location>
        <begin position="225"/>
        <end position="246"/>
    </location>
</feature>
<evidence type="ECO:0000256" key="8">
    <source>
        <dbReference type="ARBA" id="ARBA00023136"/>
    </source>
</evidence>
<evidence type="ECO:0000313" key="11">
    <source>
        <dbReference type="EMBL" id="CAK9234192.1"/>
    </source>
</evidence>